<feature type="region of interest" description="Disordered" evidence="9">
    <location>
        <begin position="338"/>
        <end position="361"/>
    </location>
</feature>
<evidence type="ECO:0000313" key="13">
    <source>
        <dbReference type="EMBL" id="TKA12562.1"/>
    </source>
</evidence>
<dbReference type="PANTHER" id="PTHR24421">
    <property type="entry name" value="NITRATE/NITRITE SENSOR PROTEIN NARX-RELATED"/>
    <property type="match status" value="1"/>
</dbReference>
<dbReference type="GO" id="GO:0000155">
    <property type="term" value="F:phosphorelay sensor kinase activity"/>
    <property type="evidence" value="ECO:0007669"/>
    <property type="project" value="InterPro"/>
</dbReference>
<dbReference type="AlphaFoldDB" id="A0A4U0SRB8"/>
<dbReference type="GO" id="GO:0016020">
    <property type="term" value="C:membrane"/>
    <property type="evidence" value="ECO:0007669"/>
    <property type="project" value="InterPro"/>
</dbReference>
<evidence type="ECO:0000256" key="1">
    <source>
        <dbReference type="ARBA" id="ARBA00000085"/>
    </source>
</evidence>
<dbReference type="GO" id="GO:0046983">
    <property type="term" value="F:protein dimerization activity"/>
    <property type="evidence" value="ECO:0007669"/>
    <property type="project" value="InterPro"/>
</dbReference>
<dbReference type="EC" id="2.7.13.3" evidence="2"/>
<keyword evidence="10" id="KW-1133">Transmembrane helix</keyword>
<feature type="domain" description="Histidine kinase/HSP90-like ATPase" evidence="11">
    <location>
        <begin position="298"/>
        <end position="397"/>
    </location>
</feature>
<dbReference type="GO" id="GO:0005524">
    <property type="term" value="F:ATP binding"/>
    <property type="evidence" value="ECO:0007669"/>
    <property type="project" value="UniProtKB-KW"/>
</dbReference>
<keyword evidence="3" id="KW-0597">Phosphoprotein</keyword>
<feature type="transmembrane region" description="Helical" evidence="10">
    <location>
        <begin position="39"/>
        <end position="55"/>
    </location>
</feature>
<comment type="catalytic activity">
    <reaction evidence="1">
        <text>ATP + protein L-histidine = ADP + protein N-phospho-L-histidine.</text>
        <dbReference type="EC" id="2.7.13.3"/>
    </reaction>
</comment>
<evidence type="ECO:0000259" key="12">
    <source>
        <dbReference type="Pfam" id="PF07730"/>
    </source>
</evidence>
<dbReference type="PANTHER" id="PTHR24421:SF10">
    <property type="entry name" value="NITRATE_NITRITE SENSOR PROTEIN NARQ"/>
    <property type="match status" value="1"/>
</dbReference>
<feature type="domain" description="Signal transduction histidine kinase subgroup 3 dimerisation and phosphoacceptor" evidence="12">
    <location>
        <begin position="184"/>
        <end position="249"/>
    </location>
</feature>
<dbReference type="Gene3D" id="1.20.5.1930">
    <property type="match status" value="1"/>
</dbReference>
<dbReference type="Proteomes" id="UP000305778">
    <property type="component" value="Unassembled WGS sequence"/>
</dbReference>
<dbReference type="InterPro" id="IPR003594">
    <property type="entry name" value="HATPase_dom"/>
</dbReference>
<dbReference type="OrthoDB" id="227596at2"/>
<dbReference type="Gene3D" id="3.30.565.10">
    <property type="entry name" value="Histidine kinase-like ATPase, C-terminal domain"/>
    <property type="match status" value="1"/>
</dbReference>
<evidence type="ECO:0000259" key="11">
    <source>
        <dbReference type="Pfam" id="PF02518"/>
    </source>
</evidence>
<evidence type="ECO:0000256" key="6">
    <source>
        <dbReference type="ARBA" id="ARBA00022777"/>
    </source>
</evidence>
<gene>
    <name evidence="13" type="ORF">FCI23_03965</name>
</gene>
<dbReference type="Pfam" id="PF07730">
    <property type="entry name" value="HisKA_3"/>
    <property type="match status" value="1"/>
</dbReference>
<evidence type="ECO:0000256" key="5">
    <source>
        <dbReference type="ARBA" id="ARBA00022741"/>
    </source>
</evidence>
<dbReference type="CDD" id="cd16917">
    <property type="entry name" value="HATPase_UhpB-NarQ-NarX-like"/>
    <property type="match status" value="1"/>
</dbReference>
<evidence type="ECO:0000256" key="9">
    <source>
        <dbReference type="SAM" id="MobiDB-lite"/>
    </source>
</evidence>
<feature type="transmembrane region" description="Helical" evidence="10">
    <location>
        <begin position="134"/>
        <end position="153"/>
    </location>
</feature>
<keyword evidence="7" id="KW-0067">ATP-binding</keyword>
<name>A0A4U0SRB8_9ACTN</name>
<keyword evidence="10" id="KW-0472">Membrane</keyword>
<keyword evidence="14" id="KW-1185">Reference proteome</keyword>
<dbReference type="RefSeq" id="WP_136722039.1">
    <property type="nucleotide sequence ID" value="NZ_SUMC01000003.1"/>
</dbReference>
<dbReference type="Pfam" id="PF02518">
    <property type="entry name" value="HATPase_c"/>
    <property type="match status" value="1"/>
</dbReference>
<organism evidence="13 14">
    <name type="scientific">Actinacidiphila oryziradicis</name>
    <dbReference type="NCBI Taxonomy" id="2571141"/>
    <lineage>
        <taxon>Bacteria</taxon>
        <taxon>Bacillati</taxon>
        <taxon>Actinomycetota</taxon>
        <taxon>Actinomycetes</taxon>
        <taxon>Kitasatosporales</taxon>
        <taxon>Streptomycetaceae</taxon>
        <taxon>Actinacidiphila</taxon>
    </lineage>
</organism>
<keyword evidence="8" id="KW-0902">Two-component regulatory system</keyword>
<evidence type="ECO:0000256" key="2">
    <source>
        <dbReference type="ARBA" id="ARBA00012438"/>
    </source>
</evidence>
<dbReference type="SUPFAM" id="SSF55874">
    <property type="entry name" value="ATPase domain of HSP90 chaperone/DNA topoisomerase II/histidine kinase"/>
    <property type="match status" value="1"/>
</dbReference>
<feature type="transmembrane region" description="Helical" evidence="10">
    <location>
        <begin position="103"/>
        <end position="122"/>
    </location>
</feature>
<accession>A0A4U0SRB8</accession>
<protein>
    <recommendedName>
        <fullName evidence="2">histidine kinase</fullName>
        <ecNumber evidence="2">2.7.13.3</ecNumber>
    </recommendedName>
</protein>
<evidence type="ECO:0000256" key="3">
    <source>
        <dbReference type="ARBA" id="ARBA00022553"/>
    </source>
</evidence>
<keyword evidence="5" id="KW-0547">Nucleotide-binding</keyword>
<sequence>MKRTLLGRAGDLTVAGVFAVLAIADVVLANRHGGSPPRTATVFAGLLVTAVALSWRSALPKTVLGVTAVGGAVAAAAADRPVIGPLPVAVALYTLATVSTWRTVATAASAASACYFAGVLAGHATGGDASPGPAAAQVLALLVIGGTLGLYVGQRQQVMAVLTERAEHLQRERQLLTAQAILAERVWIAQELHDVIGHHVSLLVVQAGAVRSTLPADHPTGGVLDSMIEGGREAMTEMRRLVDVLRPVAQATDHDVPGRGPAPDLTDLTGLCRRLRTTGLPVDLDFQVSVPLPRAHSVTAYRIVQEALTNVLKHAGHVPTRVQIRRDATGLELRVTNSAAPPSATTAPLTGPQLHGLGSGGHGLAGMRHRVDLFGGELFAGPVPGGGYALRATLPLQERP</sequence>
<evidence type="ECO:0000256" key="7">
    <source>
        <dbReference type="ARBA" id="ARBA00022840"/>
    </source>
</evidence>
<evidence type="ECO:0000256" key="10">
    <source>
        <dbReference type="SAM" id="Phobius"/>
    </source>
</evidence>
<dbReference type="InterPro" id="IPR011712">
    <property type="entry name" value="Sig_transdc_His_kin_sub3_dim/P"/>
</dbReference>
<keyword evidence="10" id="KW-0812">Transmembrane</keyword>
<feature type="compositionally biased region" description="Low complexity" evidence="9">
    <location>
        <begin position="338"/>
        <end position="356"/>
    </location>
</feature>
<evidence type="ECO:0000256" key="4">
    <source>
        <dbReference type="ARBA" id="ARBA00022679"/>
    </source>
</evidence>
<proteinExistence type="predicted"/>
<dbReference type="InterPro" id="IPR050482">
    <property type="entry name" value="Sensor_HK_TwoCompSys"/>
</dbReference>
<dbReference type="EMBL" id="SUMC01000003">
    <property type="protein sequence ID" value="TKA12562.1"/>
    <property type="molecule type" value="Genomic_DNA"/>
</dbReference>
<dbReference type="InterPro" id="IPR036890">
    <property type="entry name" value="HATPase_C_sf"/>
</dbReference>
<reference evidence="13 14" key="1">
    <citation type="submission" date="2019-04" db="EMBL/GenBank/DDBJ databases">
        <title>Streptomyces oryziradicis sp. nov., a novel actinomycete isolated from rhizosphere soil of rice (Oryza sativa L.).</title>
        <authorList>
            <person name="Li C."/>
        </authorList>
    </citation>
    <scope>NUCLEOTIDE SEQUENCE [LARGE SCALE GENOMIC DNA]</scope>
    <source>
        <strain evidence="13 14">NEAU-C40</strain>
    </source>
</reference>
<comment type="caution">
    <text evidence="13">The sequence shown here is derived from an EMBL/GenBank/DDBJ whole genome shotgun (WGS) entry which is preliminary data.</text>
</comment>
<evidence type="ECO:0000256" key="8">
    <source>
        <dbReference type="ARBA" id="ARBA00023012"/>
    </source>
</evidence>
<evidence type="ECO:0000313" key="14">
    <source>
        <dbReference type="Proteomes" id="UP000305778"/>
    </source>
</evidence>
<keyword evidence="4" id="KW-0808">Transferase</keyword>
<keyword evidence="6" id="KW-0418">Kinase</keyword>